<dbReference type="AlphaFoldDB" id="A0A939QLJ7"/>
<dbReference type="InterPro" id="IPR024006">
    <property type="entry name" value="Alt_signal_exp_actinobact"/>
</dbReference>
<reference evidence="2" key="1">
    <citation type="submission" date="2021-03" db="EMBL/GenBank/DDBJ databases">
        <title>Leucobacter chromiisoli sp. nov., isolated from chromium-containing soil of chemical plant.</title>
        <authorList>
            <person name="Xu Z."/>
        </authorList>
    </citation>
    <scope>NUCLEOTIDE SEQUENCE</scope>
    <source>
        <strain evidence="2">K 70/01</strain>
    </source>
</reference>
<dbReference type="Proteomes" id="UP000668403">
    <property type="component" value="Unassembled WGS sequence"/>
</dbReference>
<comment type="caution">
    <text evidence="2">The sequence shown here is derived from an EMBL/GenBank/DDBJ whole genome shotgun (WGS) entry which is preliminary data.</text>
</comment>
<evidence type="ECO:0000256" key="1">
    <source>
        <dbReference type="SAM" id="SignalP"/>
    </source>
</evidence>
<dbReference type="NCBIfam" id="TIGR04088">
    <property type="entry name" value="cognate_SipW"/>
    <property type="match status" value="1"/>
</dbReference>
<sequence>MNKKTTGIIAGAAGAALLLAGSTFALWSDSGKAPGGVITSGNLDVEIVGTQWTDVSSDRSDSPHGIDLASFKAVPGDTIQGEYAVDAGLEGDNLVANLALKNGGALTGALQDGLVDVTYTVLDADRKTVATGSSTGVDVTLASADNSAPGTLAQLPAAVDGTADFSVVVSVTFDRSTSDRDLVQAQADLAGATIQLSQVRA</sequence>
<keyword evidence="3" id="KW-1185">Reference proteome</keyword>
<protein>
    <submittedName>
        <fullName evidence="2">Alternate-type signal peptide domain-containing protein</fullName>
    </submittedName>
</protein>
<name>A0A939QLJ7_9MICO</name>
<feature type="signal peptide" evidence="1">
    <location>
        <begin position="1"/>
        <end position="25"/>
    </location>
</feature>
<dbReference type="EMBL" id="JAGFBF010000005">
    <property type="protein sequence ID" value="MBO2990904.1"/>
    <property type="molecule type" value="Genomic_DNA"/>
</dbReference>
<dbReference type="InterPro" id="IPR023833">
    <property type="entry name" value="Signal_pept_SipW-depend-type"/>
</dbReference>
<evidence type="ECO:0000313" key="3">
    <source>
        <dbReference type="Proteomes" id="UP000668403"/>
    </source>
</evidence>
<dbReference type="NCBIfam" id="TIGR04089">
    <property type="entry name" value="exp_by_SipW_III"/>
    <property type="match status" value="1"/>
</dbReference>
<keyword evidence="1" id="KW-0732">Signal</keyword>
<accession>A0A939QLJ7</accession>
<gene>
    <name evidence="2" type="ORF">J4H85_12940</name>
</gene>
<organism evidence="2 3">
    <name type="scientific">Leucobacter tardus</name>
    <dbReference type="NCBI Taxonomy" id="501483"/>
    <lineage>
        <taxon>Bacteria</taxon>
        <taxon>Bacillati</taxon>
        <taxon>Actinomycetota</taxon>
        <taxon>Actinomycetes</taxon>
        <taxon>Micrococcales</taxon>
        <taxon>Microbacteriaceae</taxon>
        <taxon>Leucobacter</taxon>
    </lineage>
</organism>
<evidence type="ECO:0000313" key="2">
    <source>
        <dbReference type="EMBL" id="MBO2990904.1"/>
    </source>
</evidence>
<proteinExistence type="predicted"/>
<dbReference type="RefSeq" id="WP_208240245.1">
    <property type="nucleotide sequence ID" value="NZ_BAAAQU010000002.1"/>
</dbReference>
<feature type="chain" id="PRO_5038976251" evidence="1">
    <location>
        <begin position="26"/>
        <end position="201"/>
    </location>
</feature>